<feature type="signal peptide" evidence="3">
    <location>
        <begin position="1"/>
        <end position="30"/>
    </location>
</feature>
<dbReference type="Gene3D" id="2.40.260.10">
    <property type="entry name" value="Sortase"/>
    <property type="match status" value="1"/>
</dbReference>
<dbReference type="InterPro" id="IPR042001">
    <property type="entry name" value="Sortase_F"/>
</dbReference>
<evidence type="ECO:0000313" key="4">
    <source>
        <dbReference type="EMBL" id="MFB9528826.1"/>
    </source>
</evidence>
<evidence type="ECO:0000256" key="3">
    <source>
        <dbReference type="SAM" id="SignalP"/>
    </source>
</evidence>
<sequence>MDLRRILLAITVTCGLGAGGAALNAAPAQAVPGAAPTAVTAADDDGDDDGDDDWDDDDRDDRDDDRDDRGDRGSRGDDDRVPRGGVETGEGALQDDDDDDHPSGGVDTGAGGTSAQRNTTQAADPVRLRIPSIGLTTKIIGLELDRSGKLIAPKRYDLTGWNVAGPEPGERGAAVIAGHVDSRTGPAVFHGLRGLKPGARIHVDRKDGSTVTFQVRRLAGYPKSRIPHKQVYGSTGRPELRLITCAGTYDQKRRSYRDNLVIFAS</sequence>
<dbReference type="InterPro" id="IPR023365">
    <property type="entry name" value="Sortase_dom-sf"/>
</dbReference>
<comment type="caution">
    <text evidence="4">The sequence shown here is derived from an EMBL/GenBank/DDBJ whole genome shotgun (WGS) entry which is preliminary data.</text>
</comment>
<accession>A0ABV5Q229</accession>
<dbReference type="InterPro" id="IPR006311">
    <property type="entry name" value="TAT_signal"/>
</dbReference>
<dbReference type="InterPro" id="IPR005754">
    <property type="entry name" value="Sortase"/>
</dbReference>
<dbReference type="EMBL" id="JBHMCE010000006">
    <property type="protein sequence ID" value="MFB9528826.1"/>
    <property type="molecule type" value="Genomic_DNA"/>
</dbReference>
<feature type="compositionally biased region" description="Low complexity" evidence="2">
    <location>
        <begin position="27"/>
        <end position="41"/>
    </location>
</feature>
<name>A0ABV5Q229_9ACTN</name>
<dbReference type="PROSITE" id="PS51318">
    <property type="entry name" value="TAT"/>
    <property type="match status" value="1"/>
</dbReference>
<dbReference type="Proteomes" id="UP001589646">
    <property type="component" value="Unassembled WGS sequence"/>
</dbReference>
<keyword evidence="5" id="KW-1185">Reference proteome</keyword>
<feature type="chain" id="PRO_5047419787" evidence="3">
    <location>
        <begin position="31"/>
        <end position="265"/>
    </location>
</feature>
<dbReference type="SUPFAM" id="SSF63817">
    <property type="entry name" value="Sortase"/>
    <property type="match status" value="1"/>
</dbReference>
<evidence type="ECO:0000313" key="5">
    <source>
        <dbReference type="Proteomes" id="UP001589646"/>
    </source>
</evidence>
<keyword evidence="1" id="KW-0378">Hydrolase</keyword>
<keyword evidence="3" id="KW-0732">Signal</keyword>
<proteinExistence type="predicted"/>
<dbReference type="CDD" id="cd05829">
    <property type="entry name" value="Sortase_F"/>
    <property type="match status" value="1"/>
</dbReference>
<dbReference type="NCBIfam" id="NF033748">
    <property type="entry name" value="class_F_sortase"/>
    <property type="match status" value="1"/>
</dbReference>
<evidence type="ECO:0000256" key="1">
    <source>
        <dbReference type="ARBA" id="ARBA00022801"/>
    </source>
</evidence>
<evidence type="ECO:0000256" key="2">
    <source>
        <dbReference type="SAM" id="MobiDB-lite"/>
    </source>
</evidence>
<feature type="compositionally biased region" description="Acidic residues" evidence="2">
    <location>
        <begin position="42"/>
        <end position="66"/>
    </location>
</feature>
<feature type="compositionally biased region" description="Basic and acidic residues" evidence="2">
    <location>
        <begin position="67"/>
        <end position="82"/>
    </location>
</feature>
<feature type="region of interest" description="Disordered" evidence="2">
    <location>
        <begin position="27"/>
        <end position="125"/>
    </location>
</feature>
<organism evidence="4 5">
    <name type="scientific">Nonomuraea roseola</name>
    <dbReference type="NCBI Taxonomy" id="46179"/>
    <lineage>
        <taxon>Bacteria</taxon>
        <taxon>Bacillati</taxon>
        <taxon>Actinomycetota</taxon>
        <taxon>Actinomycetes</taxon>
        <taxon>Streptosporangiales</taxon>
        <taxon>Streptosporangiaceae</taxon>
        <taxon>Nonomuraea</taxon>
    </lineage>
</organism>
<gene>
    <name evidence="4" type="ORF">ACFFRN_19605</name>
</gene>
<dbReference type="Pfam" id="PF04203">
    <property type="entry name" value="Sortase"/>
    <property type="match status" value="1"/>
</dbReference>
<dbReference type="RefSeq" id="WP_346129256.1">
    <property type="nucleotide sequence ID" value="NZ_BAAAXC010000015.1"/>
</dbReference>
<protein>
    <submittedName>
        <fullName evidence="4">Class F sortase</fullName>
    </submittedName>
</protein>
<feature type="compositionally biased region" description="Polar residues" evidence="2">
    <location>
        <begin position="113"/>
        <end position="122"/>
    </location>
</feature>
<reference evidence="4 5" key="1">
    <citation type="submission" date="2024-09" db="EMBL/GenBank/DDBJ databases">
        <authorList>
            <person name="Sun Q."/>
            <person name="Mori K."/>
        </authorList>
    </citation>
    <scope>NUCLEOTIDE SEQUENCE [LARGE SCALE GENOMIC DNA]</scope>
    <source>
        <strain evidence="4 5">JCM 3323</strain>
    </source>
</reference>